<gene>
    <name evidence="5" type="ORF">WAE58_04725</name>
</gene>
<dbReference type="PANTHER" id="PTHR48111">
    <property type="entry name" value="REGULATOR OF RPOS"/>
    <property type="match status" value="1"/>
</dbReference>
<dbReference type="Proteomes" id="UP001378956">
    <property type="component" value="Unassembled WGS sequence"/>
</dbReference>
<name>A0ABU8NJN2_9SPHI</name>
<dbReference type="SMART" id="SM00850">
    <property type="entry name" value="LytTR"/>
    <property type="match status" value="1"/>
</dbReference>
<reference evidence="5 6" key="1">
    <citation type="submission" date="2024-03" db="EMBL/GenBank/DDBJ databases">
        <title>Sequence of Lycoming College Course Isolates.</title>
        <authorList>
            <person name="Plotts O."/>
            <person name="Newman J."/>
        </authorList>
    </citation>
    <scope>NUCLEOTIDE SEQUENCE [LARGE SCALE GENOMIC DNA]</scope>
    <source>
        <strain evidence="5 6">CJB-3</strain>
    </source>
</reference>
<protein>
    <submittedName>
        <fullName evidence="5">LytTR family DNA-binding domain-containing protein</fullName>
    </submittedName>
</protein>
<proteinExistence type="predicted"/>
<dbReference type="SUPFAM" id="SSF52172">
    <property type="entry name" value="CheY-like"/>
    <property type="match status" value="1"/>
</dbReference>
<dbReference type="PROSITE" id="PS50110">
    <property type="entry name" value="RESPONSE_REGULATORY"/>
    <property type="match status" value="1"/>
</dbReference>
<dbReference type="Pfam" id="PF04397">
    <property type="entry name" value="LytTR"/>
    <property type="match status" value="1"/>
</dbReference>
<keyword evidence="1 5" id="KW-0238">DNA-binding</keyword>
<feature type="domain" description="Response regulatory" evidence="3">
    <location>
        <begin position="6"/>
        <end position="119"/>
    </location>
</feature>
<dbReference type="PANTHER" id="PTHR48111:SF69">
    <property type="entry name" value="RESPONSE REGULATOR RECEIVER"/>
    <property type="match status" value="1"/>
</dbReference>
<dbReference type="InterPro" id="IPR011006">
    <property type="entry name" value="CheY-like_superfamily"/>
</dbReference>
<evidence type="ECO:0000259" key="3">
    <source>
        <dbReference type="PROSITE" id="PS50110"/>
    </source>
</evidence>
<accession>A0ABU8NJN2</accession>
<dbReference type="SMART" id="SM00448">
    <property type="entry name" value="REC"/>
    <property type="match status" value="1"/>
</dbReference>
<evidence type="ECO:0000256" key="1">
    <source>
        <dbReference type="ARBA" id="ARBA00023125"/>
    </source>
</evidence>
<sequence>MQIRKRILIVEDEKLNADRLKRFLSELRPDYHVAAVLESVSDVVHWLTVNPQPDLLLLDIRLSDGLSFEIFEHTDVSCPVIFTTAFDEYAVRAFKHNSVDYLLKPVDKDELENAVVRLENFQSGMQPSVEKLLSFLKTNHVDYRTRFLLPFKDGYKTLLVADVEYFYLDQKIMYARLTSGGEQVLSQSMEELEQQLDPKLFFRANRQIIIHIDSVGQIVNSFNGKLRITLRRSKDVEIFISRDKAPQFKAWMDS</sequence>
<evidence type="ECO:0000313" key="5">
    <source>
        <dbReference type="EMBL" id="MEJ2901712.1"/>
    </source>
</evidence>
<evidence type="ECO:0000313" key="6">
    <source>
        <dbReference type="Proteomes" id="UP001378956"/>
    </source>
</evidence>
<dbReference type="RefSeq" id="WP_337715561.1">
    <property type="nucleotide sequence ID" value="NZ_JBBEUB010000001.1"/>
</dbReference>
<dbReference type="InterPro" id="IPR039420">
    <property type="entry name" value="WalR-like"/>
</dbReference>
<keyword evidence="2" id="KW-0597">Phosphoprotein</keyword>
<keyword evidence="6" id="KW-1185">Reference proteome</keyword>
<evidence type="ECO:0000259" key="4">
    <source>
        <dbReference type="PROSITE" id="PS50930"/>
    </source>
</evidence>
<dbReference type="InterPro" id="IPR001789">
    <property type="entry name" value="Sig_transdc_resp-reg_receiver"/>
</dbReference>
<dbReference type="Gene3D" id="3.40.50.2300">
    <property type="match status" value="1"/>
</dbReference>
<dbReference type="EMBL" id="JBBEUB010000001">
    <property type="protein sequence ID" value="MEJ2901712.1"/>
    <property type="molecule type" value="Genomic_DNA"/>
</dbReference>
<organism evidence="5 6">
    <name type="scientific">Pedobacter panaciterrae</name>
    <dbReference type="NCBI Taxonomy" id="363849"/>
    <lineage>
        <taxon>Bacteria</taxon>
        <taxon>Pseudomonadati</taxon>
        <taxon>Bacteroidota</taxon>
        <taxon>Sphingobacteriia</taxon>
        <taxon>Sphingobacteriales</taxon>
        <taxon>Sphingobacteriaceae</taxon>
        <taxon>Pedobacter</taxon>
    </lineage>
</organism>
<dbReference type="GO" id="GO:0003677">
    <property type="term" value="F:DNA binding"/>
    <property type="evidence" value="ECO:0007669"/>
    <property type="project" value="UniProtKB-KW"/>
</dbReference>
<dbReference type="Pfam" id="PF00072">
    <property type="entry name" value="Response_reg"/>
    <property type="match status" value="1"/>
</dbReference>
<dbReference type="PROSITE" id="PS50930">
    <property type="entry name" value="HTH_LYTTR"/>
    <property type="match status" value="1"/>
</dbReference>
<evidence type="ECO:0000256" key="2">
    <source>
        <dbReference type="PROSITE-ProRule" id="PRU00169"/>
    </source>
</evidence>
<comment type="caution">
    <text evidence="5">The sequence shown here is derived from an EMBL/GenBank/DDBJ whole genome shotgun (WGS) entry which is preliminary data.</text>
</comment>
<dbReference type="InterPro" id="IPR007492">
    <property type="entry name" value="LytTR_DNA-bd_dom"/>
</dbReference>
<dbReference type="Gene3D" id="2.40.50.1020">
    <property type="entry name" value="LytTr DNA-binding domain"/>
    <property type="match status" value="1"/>
</dbReference>
<feature type="domain" description="HTH LytTR-type" evidence="4">
    <location>
        <begin position="149"/>
        <end position="254"/>
    </location>
</feature>
<feature type="modified residue" description="4-aspartylphosphate" evidence="2">
    <location>
        <position position="59"/>
    </location>
</feature>